<dbReference type="RefSeq" id="WP_010916414.1">
    <property type="nucleotide sequence ID" value="NC_002689.2"/>
</dbReference>
<dbReference type="AlphaFoldDB" id="Q97CE3"/>
<dbReference type="PhylomeDB" id="Q97CE3"/>
<dbReference type="OrthoDB" id="56086at2157"/>
<evidence type="ECO:0000313" key="2">
    <source>
        <dbReference type="EMBL" id="BAB59301.1"/>
    </source>
</evidence>
<dbReference type="Gene3D" id="3.30.310.190">
    <property type="match status" value="1"/>
</dbReference>
<dbReference type="STRING" id="273116.gene:9380929"/>
<gene>
    <name evidence="2" type="ORF">TVG0170125</name>
</gene>
<proteinExistence type="predicted"/>
<name>Q97CE3_THEVO</name>
<dbReference type="GeneID" id="1441644"/>
<evidence type="ECO:0000313" key="3">
    <source>
        <dbReference type="Proteomes" id="UP000001017"/>
    </source>
</evidence>
<sequence>MRDYPVKKGIANTLESIADLLSGMGYQFSIEGDIIVTSLPGISRIEIKPEKRKLLVNTSDYSDGVDKLQIIKNYNDLIEKLTGYSAKERKKMMTKD</sequence>
<keyword evidence="3" id="KW-1185">Reference proteome</keyword>
<dbReference type="InterPro" id="IPR016800">
    <property type="entry name" value="UCP022080"/>
</dbReference>
<dbReference type="KEGG" id="tvo:TVG0170125"/>
<dbReference type="PaxDb" id="273116-14324373"/>
<dbReference type="EMBL" id="BA000011">
    <property type="protein sequence ID" value="BAB59301.1"/>
    <property type="molecule type" value="Genomic_DNA"/>
</dbReference>
<dbReference type="eggNOG" id="arCOG04412">
    <property type="taxonomic scope" value="Archaea"/>
</dbReference>
<dbReference type="PIRSF" id="PIRSF022080">
    <property type="entry name" value="UCP022080"/>
    <property type="match status" value="1"/>
</dbReference>
<dbReference type="Pfam" id="PF18446">
    <property type="entry name" value="DUF5611"/>
    <property type="match status" value="1"/>
</dbReference>
<dbReference type="InterPro" id="IPR040713">
    <property type="entry name" value="DUF5611"/>
</dbReference>
<accession>Q97CE3</accession>
<evidence type="ECO:0000259" key="1">
    <source>
        <dbReference type="Pfam" id="PF18446"/>
    </source>
</evidence>
<reference evidence="2 3" key="2">
    <citation type="journal article" date="2000" name="Proc. Natl. Acad. Sci. U.S.A.">
        <title>Archaeal adaptation to higher temperatures revealed by genomic sequence of Thermoplasma volcanium.</title>
        <authorList>
            <person name="Kawashima T."/>
            <person name="Amano N."/>
            <person name="Koike H."/>
            <person name="Makino S."/>
            <person name="Higuchi S."/>
            <person name="Kawashima-Ohya Y."/>
            <person name="Watanabe K."/>
            <person name="Yamazaki M."/>
            <person name="Kanehori K."/>
            <person name="Kawamoto T."/>
            <person name="Nunoshiba T."/>
            <person name="Yamamoto Y."/>
            <person name="Aramaki H."/>
            <person name="Makino K."/>
            <person name="Suzuki M."/>
        </authorList>
    </citation>
    <scope>NUCLEOTIDE SEQUENCE [LARGE SCALE GENOMIC DNA]</scope>
    <source>
        <strain evidence="3">ATCC 51530 / DSM 4299 / JCM 9571 / NBRC 15438 / GSS1</strain>
    </source>
</reference>
<feature type="domain" description="DUF5611" evidence="1">
    <location>
        <begin position="1"/>
        <end position="95"/>
    </location>
</feature>
<dbReference type="Proteomes" id="UP000001017">
    <property type="component" value="Chromosome"/>
</dbReference>
<dbReference type="HOGENOM" id="CLU_152346_1_0_2"/>
<protein>
    <recommendedName>
        <fullName evidence="1">DUF5611 domain-containing protein</fullName>
    </recommendedName>
</protein>
<reference evidence="2 3" key="1">
    <citation type="journal article" date="1999" name="Proc. Jpn. Acad.">
        <title>Determination of the complete genomic DNA sequence of Thermoplasma volvanium GSS1.</title>
        <authorList>
            <person name="Kawashima T."/>
            <person name="Yamamoto Y."/>
            <person name="Aramaki H."/>
            <person name="Nunoshiba T."/>
            <person name="Kawamoto T."/>
            <person name="Watanabe K."/>
            <person name="Yamazaki M."/>
            <person name="Kanehori K."/>
            <person name="Amano N."/>
            <person name="Ohya Y."/>
            <person name="Makino K."/>
            <person name="Suzuki M."/>
        </authorList>
    </citation>
    <scope>NUCLEOTIDE SEQUENCE [LARGE SCALE GENOMIC DNA]</scope>
    <source>
        <strain evidence="3">ATCC 51530 / DSM 4299 / JCM 9571 / NBRC 15438 / GSS1</strain>
    </source>
</reference>
<organism evidence="2 3">
    <name type="scientific">Thermoplasma volcanium (strain ATCC 51530 / DSM 4299 / JCM 9571 / NBRC 15438 / GSS1)</name>
    <dbReference type="NCBI Taxonomy" id="273116"/>
    <lineage>
        <taxon>Archaea</taxon>
        <taxon>Methanobacteriati</taxon>
        <taxon>Thermoplasmatota</taxon>
        <taxon>Thermoplasmata</taxon>
        <taxon>Thermoplasmatales</taxon>
        <taxon>Thermoplasmataceae</taxon>
        <taxon>Thermoplasma</taxon>
    </lineage>
</organism>